<dbReference type="GeneID" id="103991908"/>
<dbReference type="Gramene" id="Ma07_t15340.1">
    <property type="protein sequence ID" value="Ma07_p15340.1"/>
    <property type="gene ID" value="Ma07_g15340"/>
</dbReference>
<organism evidence="3 4">
    <name type="scientific">Musa acuminata subsp. malaccensis</name>
    <name type="common">Wild banana</name>
    <name type="synonym">Musa malaccensis</name>
    <dbReference type="NCBI Taxonomy" id="214687"/>
    <lineage>
        <taxon>Eukaryota</taxon>
        <taxon>Viridiplantae</taxon>
        <taxon>Streptophyta</taxon>
        <taxon>Embryophyta</taxon>
        <taxon>Tracheophyta</taxon>
        <taxon>Spermatophyta</taxon>
        <taxon>Magnoliopsida</taxon>
        <taxon>Liliopsida</taxon>
        <taxon>Zingiberales</taxon>
        <taxon>Musaceae</taxon>
        <taxon>Musa</taxon>
    </lineage>
</organism>
<evidence type="ECO:0000256" key="2">
    <source>
        <dbReference type="SAM" id="MobiDB-lite"/>
    </source>
</evidence>
<evidence type="ECO:0000313" key="3">
    <source>
        <dbReference type="EnsemblPlants" id="Ma07_p15340.1"/>
    </source>
</evidence>
<dbReference type="AlphaFoldDB" id="A0A804JW20"/>
<dbReference type="InParanoid" id="A0A804JW20"/>
<evidence type="ECO:0000256" key="1">
    <source>
        <dbReference type="SAM" id="Coils"/>
    </source>
</evidence>
<dbReference type="EnsemblPlants" id="Ma07_t15340.1">
    <property type="protein sequence ID" value="Ma07_p15340.1"/>
    <property type="gene ID" value="Ma07_g15340"/>
</dbReference>
<dbReference type="PANTHER" id="PTHR33701">
    <property type="entry name" value="TRANSMEMBRANE PROTEIN"/>
    <property type="match status" value="1"/>
</dbReference>
<feature type="compositionally biased region" description="Basic and acidic residues" evidence="2">
    <location>
        <begin position="153"/>
        <end position="166"/>
    </location>
</feature>
<name>A0A804JW20_MUSAM</name>
<keyword evidence="4" id="KW-1185">Reference proteome</keyword>
<accession>A0A804JW20</accession>
<feature type="compositionally biased region" description="Polar residues" evidence="2">
    <location>
        <begin position="139"/>
        <end position="151"/>
    </location>
</feature>
<proteinExistence type="predicted"/>
<reference evidence="3" key="1">
    <citation type="submission" date="2021-05" db="UniProtKB">
        <authorList>
            <consortium name="EnsemblPlants"/>
        </authorList>
    </citation>
    <scope>IDENTIFICATION</scope>
    <source>
        <strain evidence="3">subsp. malaccensis</strain>
    </source>
</reference>
<evidence type="ECO:0000313" key="4">
    <source>
        <dbReference type="Proteomes" id="UP000012960"/>
    </source>
</evidence>
<keyword evidence="1" id="KW-0175">Coiled coil</keyword>
<sequence length="230" mass="25785">MANAEMMEISQQIDKQDVGSRIVDSLRGRLLAERVATKAAKEEAENLAKRLEELERELAEEIRCRRRAEKRLKHALKKLESLKLAKERSCSSSQCSATVNSGQCRLSEEVEGMAGDEGRCSLVGTVQDHVEDEPEFRSQESSTDASRTSCGYNKKETSMDEGSKEERMLALIRGCRQPESEAPKLQDKEDVHHVLAALRNVKELLLFSLGSKANVYSPEQLLAGQRDSYQ</sequence>
<dbReference type="OrthoDB" id="10490093at2759"/>
<dbReference type="Proteomes" id="UP000012960">
    <property type="component" value="Unplaced"/>
</dbReference>
<feature type="region of interest" description="Disordered" evidence="2">
    <location>
        <begin position="132"/>
        <end position="166"/>
    </location>
</feature>
<feature type="coiled-coil region" evidence="1">
    <location>
        <begin position="34"/>
        <end position="85"/>
    </location>
</feature>
<dbReference type="PANTHER" id="PTHR33701:SF2">
    <property type="entry name" value="TRANSMEMBRANE PROTEIN"/>
    <property type="match status" value="1"/>
</dbReference>
<protein>
    <submittedName>
        <fullName evidence="3">Uncharacterized protein</fullName>
    </submittedName>
</protein>